<dbReference type="AlphaFoldDB" id="A0A922L2F7"/>
<name>A0A922L2F7_DERFA</name>
<keyword evidence="1" id="KW-1133">Transmembrane helix</keyword>
<feature type="transmembrane region" description="Helical" evidence="1">
    <location>
        <begin position="215"/>
        <end position="236"/>
    </location>
</feature>
<keyword evidence="3" id="KW-1185">Reference proteome</keyword>
<accession>A0A922L2F7</accession>
<feature type="transmembrane region" description="Helical" evidence="1">
    <location>
        <begin position="243"/>
        <end position="261"/>
    </location>
</feature>
<reference evidence="2" key="2">
    <citation type="journal article" date="2022" name="Res Sq">
        <title>Comparative Genomics Reveals Insights into the Divergent Evolution of Astigmatic Mites and Household Pest Adaptations.</title>
        <authorList>
            <person name="Xiong Q."/>
            <person name="Wan A.T.-Y."/>
            <person name="Liu X.-Y."/>
            <person name="Fung C.S.-H."/>
            <person name="Xiao X."/>
            <person name="Malainual N."/>
            <person name="Hou J."/>
            <person name="Wang L."/>
            <person name="Wang M."/>
            <person name="Yang K."/>
            <person name="Cui Y."/>
            <person name="Leung E."/>
            <person name="Nong W."/>
            <person name="Shin S.-K."/>
            <person name="Au S."/>
            <person name="Jeong K.Y."/>
            <person name="Chew F.T."/>
            <person name="Hui J."/>
            <person name="Leung T.F."/>
            <person name="Tungtrongchitr A."/>
            <person name="Zhong N."/>
            <person name="Liu Z."/>
            <person name="Tsui S."/>
        </authorList>
    </citation>
    <scope>NUCLEOTIDE SEQUENCE</scope>
    <source>
        <strain evidence="2">Derf</strain>
        <tissue evidence="2">Whole organism</tissue>
    </source>
</reference>
<keyword evidence="1" id="KW-0472">Membrane</keyword>
<gene>
    <name evidence="2" type="ORF">DERF_010751</name>
</gene>
<feature type="transmembrane region" description="Helical" evidence="1">
    <location>
        <begin position="429"/>
        <end position="451"/>
    </location>
</feature>
<sequence length="456" mass="55184">MLFRVKNFIYNAMKHIGDEYGSSHYRRLHRMDMILCIYSFIRLLIIGLMYMDVDRFPLYKYDYASLYCWENRKIVNKFFIIIQILITMIGFVGIKTFFYTPSNRLSIQILYDCIVYNTDQYYKSFDKPENIATKMSIRFDNHYCQHIHHHHHHHRHHQCSSMVMKKLFISIIIKYLIYIKVWLKSWLEMDHIDREMFEKINKMKLFPYATAKCRYNVVLFVMIIDFCTFIGHFIAIIHNLLQLYQYAALLSCTIMATYQLFHCGLNELNRKFYKIILDNKKRQKQKSINQNELQQLQFIYRQHNRLSYYELLTNKQTWSHSLYYFTIISLPINITFICELIFEDLSIQIQLLFISIIIIHMLTGLLPFLTLAHVSNDFHRIRNYILPMQPLLKCGQHLRMKIKYDCLYERLMFGKKIAYTIGHLAEITFTGLVEAFLHYFVAFFLIIGFYMKEQKL</sequence>
<proteinExistence type="predicted"/>
<comment type="caution">
    <text evidence="2">The sequence shown here is derived from an EMBL/GenBank/DDBJ whole genome shotgun (WGS) entry which is preliminary data.</text>
</comment>
<evidence type="ECO:0000256" key="1">
    <source>
        <dbReference type="SAM" id="Phobius"/>
    </source>
</evidence>
<feature type="transmembrane region" description="Helical" evidence="1">
    <location>
        <begin position="349"/>
        <end position="369"/>
    </location>
</feature>
<evidence type="ECO:0000313" key="2">
    <source>
        <dbReference type="EMBL" id="KAH9505991.1"/>
    </source>
</evidence>
<organism evidence="2 3">
    <name type="scientific">Dermatophagoides farinae</name>
    <name type="common">American house dust mite</name>
    <dbReference type="NCBI Taxonomy" id="6954"/>
    <lineage>
        <taxon>Eukaryota</taxon>
        <taxon>Metazoa</taxon>
        <taxon>Ecdysozoa</taxon>
        <taxon>Arthropoda</taxon>
        <taxon>Chelicerata</taxon>
        <taxon>Arachnida</taxon>
        <taxon>Acari</taxon>
        <taxon>Acariformes</taxon>
        <taxon>Sarcoptiformes</taxon>
        <taxon>Astigmata</taxon>
        <taxon>Psoroptidia</taxon>
        <taxon>Analgoidea</taxon>
        <taxon>Pyroglyphidae</taxon>
        <taxon>Dermatophagoidinae</taxon>
        <taxon>Dermatophagoides</taxon>
    </lineage>
</organism>
<dbReference type="EMBL" id="ASGP02000005">
    <property type="protein sequence ID" value="KAH9505991.1"/>
    <property type="molecule type" value="Genomic_DNA"/>
</dbReference>
<feature type="transmembrane region" description="Helical" evidence="1">
    <location>
        <begin position="78"/>
        <end position="98"/>
    </location>
</feature>
<keyword evidence="1" id="KW-0812">Transmembrane</keyword>
<reference evidence="2" key="1">
    <citation type="submission" date="2013-05" db="EMBL/GenBank/DDBJ databases">
        <authorList>
            <person name="Yim A.K.Y."/>
            <person name="Chan T.F."/>
            <person name="Ji K.M."/>
            <person name="Liu X.Y."/>
            <person name="Zhou J.W."/>
            <person name="Li R.Q."/>
            <person name="Yang K.Y."/>
            <person name="Li J."/>
            <person name="Li M."/>
            <person name="Law P.T.W."/>
            <person name="Wu Y.L."/>
            <person name="Cai Z.L."/>
            <person name="Qin H."/>
            <person name="Bao Y."/>
            <person name="Leung R.K.K."/>
            <person name="Ng P.K.S."/>
            <person name="Zou J."/>
            <person name="Zhong X.J."/>
            <person name="Ran P.X."/>
            <person name="Zhong N.S."/>
            <person name="Liu Z.G."/>
            <person name="Tsui S.K.W."/>
        </authorList>
    </citation>
    <scope>NUCLEOTIDE SEQUENCE</scope>
    <source>
        <strain evidence="2">Derf</strain>
        <tissue evidence="2">Whole organism</tissue>
    </source>
</reference>
<feature type="transmembrane region" description="Helical" evidence="1">
    <location>
        <begin position="322"/>
        <end position="342"/>
    </location>
</feature>
<evidence type="ECO:0000313" key="3">
    <source>
        <dbReference type="Proteomes" id="UP000790347"/>
    </source>
</evidence>
<feature type="transmembrane region" description="Helical" evidence="1">
    <location>
        <begin position="33"/>
        <end position="51"/>
    </location>
</feature>
<dbReference type="Proteomes" id="UP000790347">
    <property type="component" value="Unassembled WGS sequence"/>
</dbReference>
<protein>
    <submittedName>
        <fullName evidence="2">Uncharacterized protein</fullName>
    </submittedName>
</protein>